<feature type="non-terminal residue" evidence="2">
    <location>
        <position position="139"/>
    </location>
</feature>
<dbReference type="GO" id="GO:0005615">
    <property type="term" value="C:extracellular space"/>
    <property type="evidence" value="ECO:0007669"/>
    <property type="project" value="TreeGrafter"/>
</dbReference>
<feature type="non-terminal residue" evidence="2">
    <location>
        <position position="1"/>
    </location>
</feature>
<dbReference type="OrthoDB" id="5951731at2759"/>
<dbReference type="EMBL" id="WBNQ01594894">
    <property type="protein sequence ID" value="NXX72823.1"/>
    <property type="molecule type" value="Genomic_DNA"/>
</dbReference>
<evidence type="ECO:0000313" key="3">
    <source>
        <dbReference type="Proteomes" id="UP000618746"/>
    </source>
</evidence>
<dbReference type="GO" id="GO:0045087">
    <property type="term" value="P:innate immune response"/>
    <property type="evidence" value="ECO:0007669"/>
    <property type="project" value="TreeGrafter"/>
</dbReference>
<keyword evidence="3" id="KW-1185">Reference proteome</keyword>
<evidence type="ECO:0000313" key="2">
    <source>
        <dbReference type="EMBL" id="NXX72823.1"/>
    </source>
</evidence>
<comment type="caution">
    <text evidence="2">The sequence shown here is derived from an EMBL/GenBank/DDBJ whole genome shotgun (WGS) entry which is preliminary data.</text>
</comment>
<reference evidence="2" key="1">
    <citation type="submission" date="2020-02" db="EMBL/GenBank/DDBJ databases">
        <title>Bird 10,000 Genomes (B10K) Project - Family phase.</title>
        <authorList>
            <person name="Zhang G."/>
        </authorList>
    </citation>
    <scope>NUCLEOTIDE SEQUENCE</scope>
    <source>
        <strain evidence="2">B10K-DU-023-52</strain>
        <tissue evidence="2">Mixed tissue sample</tissue>
    </source>
</reference>
<dbReference type="Proteomes" id="UP000618746">
    <property type="component" value="Unassembled WGS sequence"/>
</dbReference>
<evidence type="ECO:0000256" key="1">
    <source>
        <dbReference type="SAM" id="MobiDB-lite"/>
    </source>
</evidence>
<dbReference type="GO" id="GO:0007229">
    <property type="term" value="P:integrin-mediated signaling pathway"/>
    <property type="evidence" value="ECO:0007669"/>
    <property type="project" value="TreeGrafter"/>
</dbReference>
<feature type="region of interest" description="Disordered" evidence="1">
    <location>
        <begin position="60"/>
        <end position="84"/>
    </location>
</feature>
<proteinExistence type="predicted"/>
<protein>
    <submittedName>
        <fullName evidence="2">ADA15 protein</fullName>
    </submittedName>
</protein>
<gene>
    <name evidence="2" type="primary">Adam15</name>
    <name evidence="2" type="ORF">SPIPAS_R10140</name>
</gene>
<dbReference type="PANTHER" id="PTHR11905">
    <property type="entry name" value="ADAM A DISINTEGRIN AND METALLOPROTEASE DOMAIN"/>
    <property type="match status" value="1"/>
</dbReference>
<name>A0A852K690_SPIPA</name>
<organism evidence="2 3">
    <name type="scientific">Spizella passerina</name>
    <name type="common">Chipping sparrow</name>
    <dbReference type="NCBI Taxonomy" id="40210"/>
    <lineage>
        <taxon>Eukaryota</taxon>
        <taxon>Metazoa</taxon>
        <taxon>Chordata</taxon>
        <taxon>Craniata</taxon>
        <taxon>Vertebrata</taxon>
        <taxon>Euteleostomi</taxon>
        <taxon>Archelosauria</taxon>
        <taxon>Archosauria</taxon>
        <taxon>Dinosauria</taxon>
        <taxon>Saurischia</taxon>
        <taxon>Theropoda</taxon>
        <taxon>Coelurosauria</taxon>
        <taxon>Aves</taxon>
        <taxon>Neognathae</taxon>
        <taxon>Neoaves</taxon>
        <taxon>Telluraves</taxon>
        <taxon>Australaves</taxon>
        <taxon>Passeriformes</taxon>
        <taxon>Passerellidae</taxon>
        <taxon>Spizella</taxon>
    </lineage>
</organism>
<dbReference type="AlphaFoldDB" id="A0A852K690"/>
<dbReference type="GO" id="GO:0005178">
    <property type="term" value="F:integrin binding"/>
    <property type="evidence" value="ECO:0007669"/>
    <property type="project" value="TreeGrafter"/>
</dbReference>
<dbReference type="PANTHER" id="PTHR11905:SF130">
    <property type="entry name" value="DISINTEGRIN AND METALLOPROTEINASE DOMAIN-CONTAINING PROTEIN 15"/>
    <property type="match status" value="1"/>
</dbReference>
<accession>A0A852K690</accession>
<sequence length="139" mass="15048">QEHCCYQGTVQGFPGSWANLCACAGLSGRLWLSDTRSYTLEADSSSPGQHMAFQLRLEPQSCRQGSQPGAEATEPPWPQRGKRAAAEQRFVELVMVVDHTAVSAGQCPHSRGCPSHSHPSDPSPCFLSSRITPAYNAFT</sequence>